<evidence type="ECO:0000313" key="2">
    <source>
        <dbReference type="Proteomes" id="UP000234254"/>
    </source>
</evidence>
<dbReference type="AlphaFoldDB" id="A0A2I1DC40"/>
<accession>A0A2I1DC40</accession>
<dbReference type="Proteomes" id="UP000234254">
    <property type="component" value="Unassembled WGS sequence"/>
</dbReference>
<comment type="caution">
    <text evidence="1">The sequence shown here is derived from an EMBL/GenBank/DDBJ whole genome shotgun (WGS) entry which is preliminary data.</text>
</comment>
<gene>
    <name evidence="1" type="ORF">P168DRAFT_95992</name>
</gene>
<dbReference type="VEuPathDB" id="FungiDB:P168DRAFT_95992"/>
<reference evidence="1" key="1">
    <citation type="submission" date="2016-12" db="EMBL/GenBank/DDBJ databases">
        <title>The genomes of Aspergillus section Nigri reveals drivers in fungal speciation.</title>
        <authorList>
            <consortium name="DOE Joint Genome Institute"/>
            <person name="Vesth T.C."/>
            <person name="Nybo J."/>
            <person name="Theobald S."/>
            <person name="Brandl J."/>
            <person name="Frisvad J.C."/>
            <person name="Nielsen K.F."/>
            <person name="Lyhne E.K."/>
            <person name="Kogle M.E."/>
            <person name="Kuo A."/>
            <person name="Riley R."/>
            <person name="Clum A."/>
            <person name="Nolan M."/>
            <person name="Lipzen A."/>
            <person name="Salamov A."/>
            <person name="Henrissat B."/>
            <person name="Wiebenga A."/>
            <person name="De vries R.P."/>
            <person name="Grigoriev I.V."/>
            <person name="Mortensen U.H."/>
            <person name="Andersen M.R."/>
            <person name="Baker S.E."/>
        </authorList>
    </citation>
    <scope>NUCLEOTIDE SEQUENCE</scope>
    <source>
        <strain evidence="1">IBT 28561</strain>
    </source>
</reference>
<dbReference type="GeneID" id="36549770"/>
<dbReference type="RefSeq" id="XP_024696025.1">
    <property type="nucleotide sequence ID" value="XM_024842241.1"/>
</dbReference>
<sequence>MKLKIEATSAKQKEKVKSREAKSQTLILFPFLLFFFSRCYGDRTKAEPETVAGKGFHYIEPVKGKWWSCSDDLSMTIAPWGLIPRYAHLGSHGVDFLILFVLF</sequence>
<dbReference type="EMBL" id="MSFM01000002">
    <property type="protein sequence ID" value="PKY07431.1"/>
    <property type="molecule type" value="Genomic_DNA"/>
</dbReference>
<name>A0A2I1DC40_ASPC2</name>
<proteinExistence type="predicted"/>
<evidence type="ECO:0000313" key="1">
    <source>
        <dbReference type="EMBL" id="PKY07431.1"/>
    </source>
</evidence>
<protein>
    <submittedName>
        <fullName evidence="1">Uncharacterized protein</fullName>
    </submittedName>
</protein>
<keyword evidence="2" id="KW-1185">Reference proteome</keyword>
<organism evidence="1 2">
    <name type="scientific">Aspergillus campestris (strain IBT 28561)</name>
    <dbReference type="NCBI Taxonomy" id="1392248"/>
    <lineage>
        <taxon>Eukaryota</taxon>
        <taxon>Fungi</taxon>
        <taxon>Dikarya</taxon>
        <taxon>Ascomycota</taxon>
        <taxon>Pezizomycotina</taxon>
        <taxon>Eurotiomycetes</taxon>
        <taxon>Eurotiomycetidae</taxon>
        <taxon>Eurotiales</taxon>
        <taxon>Aspergillaceae</taxon>
        <taxon>Aspergillus</taxon>
        <taxon>Aspergillus subgen. Circumdati</taxon>
    </lineage>
</organism>